<dbReference type="Gene3D" id="3.40.50.150">
    <property type="entry name" value="Vaccinia Virus protein VP39"/>
    <property type="match status" value="1"/>
</dbReference>
<dbReference type="STRING" id="1144548.SAMN05443287_102441"/>
<sequence>MALIPAAGSGCSGPSTPPPRVDSRRPANSEVEWDGFDPRAYVQHNYSVLRADDRELLCRIRDFFAGANISEVRCVDVGSGANLYPALSLLPFAQSVDLCELSMSNVGWLRTQIDNYDGCWDAYWRVCAEHPAYSALADPRRRLAQVGRVLRRSVFDLPRRAWEAGTMFFVACSISADRMESEHAVGRFLGALRPGSPFAAAFMLGSSGYRVGQHWFPAVELQRAEVVASIAAGAHDVDMYEVRPTPSLRDGYLGMLLVTGRSRG</sequence>
<dbReference type="EMBL" id="FNYV01000002">
    <property type="protein sequence ID" value="SEI97032.1"/>
    <property type="molecule type" value="Genomic_DNA"/>
</dbReference>
<evidence type="ECO:0000256" key="3">
    <source>
        <dbReference type="ARBA" id="ARBA00022691"/>
    </source>
</evidence>
<accession>A0A1H6V9R1</accession>
<dbReference type="PROSITE" id="PS51681">
    <property type="entry name" value="SAM_MT_NNMT_PNMT_TEMT"/>
    <property type="match status" value="1"/>
</dbReference>
<organism evidence="5 6">
    <name type="scientific">Micromonospora phaseoli</name>
    <dbReference type="NCBI Taxonomy" id="1144548"/>
    <lineage>
        <taxon>Bacteria</taxon>
        <taxon>Bacillati</taxon>
        <taxon>Actinomycetota</taxon>
        <taxon>Actinomycetes</taxon>
        <taxon>Micromonosporales</taxon>
        <taxon>Micromonosporaceae</taxon>
        <taxon>Micromonospora</taxon>
    </lineage>
</organism>
<protein>
    <submittedName>
        <fullName evidence="5">NNMT/PNMT/TEMT family protein</fullName>
    </submittedName>
</protein>
<keyword evidence="3" id="KW-0949">S-adenosyl-L-methionine</keyword>
<dbReference type="NCBIfam" id="NF040568">
    <property type="entry name" value="SCO2525_fam"/>
    <property type="match status" value="1"/>
</dbReference>
<dbReference type="InterPro" id="IPR000940">
    <property type="entry name" value="NNMT_TEMT_trans"/>
</dbReference>
<dbReference type="OrthoDB" id="4295132at2"/>
<evidence type="ECO:0000256" key="1">
    <source>
        <dbReference type="ARBA" id="ARBA00022603"/>
    </source>
</evidence>
<dbReference type="Proteomes" id="UP000198707">
    <property type="component" value="Unassembled WGS sequence"/>
</dbReference>
<dbReference type="InterPro" id="IPR029063">
    <property type="entry name" value="SAM-dependent_MTases_sf"/>
</dbReference>
<name>A0A1H6V9R1_9ACTN</name>
<dbReference type="AlphaFoldDB" id="A0A1H6V9R1"/>
<evidence type="ECO:0000256" key="2">
    <source>
        <dbReference type="ARBA" id="ARBA00022679"/>
    </source>
</evidence>
<keyword evidence="6" id="KW-1185">Reference proteome</keyword>
<dbReference type="PANTHER" id="PTHR10867">
    <property type="entry name" value="NNMT/PNMT/TEMT FAMILY MEMBER"/>
    <property type="match status" value="1"/>
</dbReference>
<dbReference type="GO" id="GO:0008168">
    <property type="term" value="F:methyltransferase activity"/>
    <property type="evidence" value="ECO:0007669"/>
    <property type="project" value="UniProtKB-KW"/>
</dbReference>
<dbReference type="PANTHER" id="PTHR10867:SF17">
    <property type="entry name" value="NICOTINAMIDE N-METHYLTRANSFERASE"/>
    <property type="match status" value="1"/>
</dbReference>
<keyword evidence="2" id="KW-0808">Transferase</keyword>
<evidence type="ECO:0000313" key="6">
    <source>
        <dbReference type="Proteomes" id="UP000198707"/>
    </source>
</evidence>
<proteinExistence type="predicted"/>
<keyword evidence="1" id="KW-0489">Methyltransferase</keyword>
<dbReference type="Pfam" id="PF01234">
    <property type="entry name" value="NNMT_PNMT_TEMT"/>
    <property type="match status" value="1"/>
</dbReference>
<evidence type="ECO:0000256" key="4">
    <source>
        <dbReference type="SAM" id="MobiDB-lite"/>
    </source>
</evidence>
<gene>
    <name evidence="5" type="ORF">SAMN05443287_102441</name>
</gene>
<dbReference type="SUPFAM" id="SSF53335">
    <property type="entry name" value="S-adenosyl-L-methionine-dependent methyltransferases"/>
    <property type="match status" value="1"/>
</dbReference>
<feature type="compositionally biased region" description="Low complexity" evidence="4">
    <location>
        <begin position="1"/>
        <end position="14"/>
    </location>
</feature>
<reference evidence="6" key="1">
    <citation type="submission" date="2016-10" db="EMBL/GenBank/DDBJ databases">
        <authorList>
            <person name="Varghese N."/>
            <person name="Submissions S."/>
        </authorList>
    </citation>
    <scope>NUCLEOTIDE SEQUENCE [LARGE SCALE GENOMIC DNA]</scope>
    <source>
        <strain evidence="6">CGMCC 4.7038</strain>
    </source>
</reference>
<evidence type="ECO:0000313" key="5">
    <source>
        <dbReference type="EMBL" id="SEI97032.1"/>
    </source>
</evidence>
<feature type="region of interest" description="Disordered" evidence="4">
    <location>
        <begin position="1"/>
        <end position="29"/>
    </location>
</feature>
<dbReference type="GO" id="GO:0032259">
    <property type="term" value="P:methylation"/>
    <property type="evidence" value="ECO:0007669"/>
    <property type="project" value="UniProtKB-KW"/>
</dbReference>